<accession>A0A8S2KI35</accession>
<dbReference type="AlphaFoldDB" id="A0A8S2KI35"/>
<protein>
    <submittedName>
        <fullName evidence="2">Uncharacterized protein</fullName>
    </submittedName>
</protein>
<dbReference type="Proteomes" id="UP000676336">
    <property type="component" value="Unassembled WGS sequence"/>
</dbReference>
<evidence type="ECO:0000313" key="3">
    <source>
        <dbReference type="Proteomes" id="UP000676336"/>
    </source>
</evidence>
<feature type="region of interest" description="Disordered" evidence="1">
    <location>
        <begin position="13"/>
        <end position="35"/>
    </location>
</feature>
<gene>
    <name evidence="2" type="ORF">SMN809_LOCUS4234</name>
</gene>
<name>A0A8S2KI35_9BILA</name>
<dbReference type="EMBL" id="CAJOBI010000957">
    <property type="protein sequence ID" value="CAF3854994.1"/>
    <property type="molecule type" value="Genomic_DNA"/>
</dbReference>
<organism evidence="2 3">
    <name type="scientific">Rotaria magnacalcarata</name>
    <dbReference type="NCBI Taxonomy" id="392030"/>
    <lineage>
        <taxon>Eukaryota</taxon>
        <taxon>Metazoa</taxon>
        <taxon>Spiralia</taxon>
        <taxon>Gnathifera</taxon>
        <taxon>Rotifera</taxon>
        <taxon>Eurotatoria</taxon>
        <taxon>Bdelloidea</taxon>
        <taxon>Philodinida</taxon>
        <taxon>Philodinidae</taxon>
        <taxon>Rotaria</taxon>
    </lineage>
</organism>
<proteinExistence type="predicted"/>
<feature type="non-terminal residue" evidence="2">
    <location>
        <position position="1"/>
    </location>
</feature>
<sequence length="35" mass="3830">MIISIERIIGGSSEGSRRKVNSNDEAIEGDSRSCY</sequence>
<reference evidence="2" key="1">
    <citation type="submission" date="2021-02" db="EMBL/GenBank/DDBJ databases">
        <authorList>
            <person name="Nowell W R."/>
        </authorList>
    </citation>
    <scope>NUCLEOTIDE SEQUENCE</scope>
</reference>
<evidence type="ECO:0000256" key="1">
    <source>
        <dbReference type="SAM" id="MobiDB-lite"/>
    </source>
</evidence>
<comment type="caution">
    <text evidence="2">The sequence shown here is derived from an EMBL/GenBank/DDBJ whole genome shotgun (WGS) entry which is preliminary data.</text>
</comment>
<feature type="non-terminal residue" evidence="2">
    <location>
        <position position="35"/>
    </location>
</feature>
<evidence type="ECO:0000313" key="2">
    <source>
        <dbReference type="EMBL" id="CAF3854994.1"/>
    </source>
</evidence>